<accession>A0ABU6SKY5</accession>
<reference evidence="1 2" key="1">
    <citation type="journal article" date="2023" name="Plants (Basel)">
        <title>Bridging the Gap: Combining Genomics and Transcriptomics Approaches to Understand Stylosanthes scabra, an Orphan Legume from the Brazilian Caatinga.</title>
        <authorList>
            <person name="Ferreira-Neto J.R.C."/>
            <person name="da Silva M.D."/>
            <person name="Binneck E."/>
            <person name="de Melo N.F."/>
            <person name="da Silva R.H."/>
            <person name="de Melo A.L.T.M."/>
            <person name="Pandolfi V."/>
            <person name="Bustamante F.O."/>
            <person name="Brasileiro-Vidal A.C."/>
            <person name="Benko-Iseppon A.M."/>
        </authorList>
    </citation>
    <scope>NUCLEOTIDE SEQUENCE [LARGE SCALE GENOMIC DNA]</scope>
    <source>
        <tissue evidence="1">Leaves</tissue>
    </source>
</reference>
<evidence type="ECO:0000313" key="1">
    <source>
        <dbReference type="EMBL" id="MED6136781.1"/>
    </source>
</evidence>
<dbReference type="Proteomes" id="UP001341840">
    <property type="component" value="Unassembled WGS sequence"/>
</dbReference>
<evidence type="ECO:0000313" key="2">
    <source>
        <dbReference type="Proteomes" id="UP001341840"/>
    </source>
</evidence>
<sequence>MVLTKVDVNEGKTGDAMKGAFAVDSAVDNVGEKAAQNEADEELTVGVIRGVYRKIRELLENMDGATRKQVEALRSDIAKLNGKLDCHNRILQILWGEYAEGRKARKGNAGCSKPTGRRWRPKAPDMVFDLTKLQVDEIMKKLCGDDKAAQKGAWICRRSATSLMWIVGTPKRHHAAGRGMHL</sequence>
<keyword evidence="2" id="KW-1185">Reference proteome</keyword>
<gene>
    <name evidence="1" type="ORF">PIB30_059026</name>
</gene>
<organism evidence="1 2">
    <name type="scientific">Stylosanthes scabra</name>
    <dbReference type="NCBI Taxonomy" id="79078"/>
    <lineage>
        <taxon>Eukaryota</taxon>
        <taxon>Viridiplantae</taxon>
        <taxon>Streptophyta</taxon>
        <taxon>Embryophyta</taxon>
        <taxon>Tracheophyta</taxon>
        <taxon>Spermatophyta</taxon>
        <taxon>Magnoliopsida</taxon>
        <taxon>eudicotyledons</taxon>
        <taxon>Gunneridae</taxon>
        <taxon>Pentapetalae</taxon>
        <taxon>rosids</taxon>
        <taxon>fabids</taxon>
        <taxon>Fabales</taxon>
        <taxon>Fabaceae</taxon>
        <taxon>Papilionoideae</taxon>
        <taxon>50 kb inversion clade</taxon>
        <taxon>dalbergioids sensu lato</taxon>
        <taxon>Dalbergieae</taxon>
        <taxon>Pterocarpus clade</taxon>
        <taxon>Stylosanthes</taxon>
    </lineage>
</organism>
<comment type="caution">
    <text evidence="1">The sequence shown here is derived from an EMBL/GenBank/DDBJ whole genome shotgun (WGS) entry which is preliminary data.</text>
</comment>
<proteinExistence type="predicted"/>
<dbReference type="EMBL" id="JASCZI010060918">
    <property type="protein sequence ID" value="MED6136781.1"/>
    <property type="molecule type" value="Genomic_DNA"/>
</dbReference>
<name>A0ABU6SKY5_9FABA</name>
<protein>
    <submittedName>
        <fullName evidence="1">Uncharacterized protein</fullName>
    </submittedName>
</protein>